<dbReference type="Gene3D" id="3.40.50.300">
    <property type="entry name" value="P-loop containing nucleotide triphosphate hydrolases"/>
    <property type="match status" value="1"/>
</dbReference>
<evidence type="ECO:0000256" key="6">
    <source>
        <dbReference type="ARBA" id="ARBA00022824"/>
    </source>
</evidence>
<dbReference type="SMART" id="SM00177">
    <property type="entry name" value="ARF"/>
    <property type="match status" value="1"/>
</dbReference>
<evidence type="ECO:0000256" key="7">
    <source>
        <dbReference type="ARBA" id="ARBA00022989"/>
    </source>
</evidence>
<proteinExistence type="inferred from homology"/>
<keyword evidence="13" id="KW-1185">Reference proteome</keyword>
<comment type="subcellular location">
    <subcellularLocation>
        <location evidence="1">Endoplasmic reticulum membrane</location>
        <topology evidence="1">Single-pass membrane protein</topology>
    </subcellularLocation>
</comment>
<dbReference type="Proteomes" id="UP001307889">
    <property type="component" value="Chromosome 7"/>
</dbReference>
<evidence type="ECO:0000256" key="8">
    <source>
        <dbReference type="ARBA" id="ARBA00023134"/>
    </source>
</evidence>
<feature type="transmembrane region" description="Helical" evidence="11">
    <location>
        <begin position="12"/>
        <end position="30"/>
    </location>
</feature>
<dbReference type="PANTHER" id="PTHR46693:SF1">
    <property type="entry name" value="ADP-RIBOSYLATION FACTOR-LIKE PROTEIN 15"/>
    <property type="match status" value="1"/>
</dbReference>
<keyword evidence="7 11" id="KW-1133">Transmembrane helix</keyword>
<evidence type="ECO:0000256" key="2">
    <source>
        <dbReference type="ARBA" id="ARBA00005619"/>
    </source>
</evidence>
<evidence type="ECO:0000256" key="3">
    <source>
        <dbReference type="ARBA" id="ARBA00020256"/>
    </source>
</evidence>
<evidence type="ECO:0000256" key="5">
    <source>
        <dbReference type="ARBA" id="ARBA00022741"/>
    </source>
</evidence>
<evidence type="ECO:0000256" key="4">
    <source>
        <dbReference type="ARBA" id="ARBA00022692"/>
    </source>
</evidence>
<name>A0ABN7AZ70_9HEMI</name>
<evidence type="ECO:0000313" key="12">
    <source>
        <dbReference type="EMBL" id="BES96692.1"/>
    </source>
</evidence>
<dbReference type="InterPro" id="IPR019009">
    <property type="entry name" value="SRP_receptor_beta_su"/>
</dbReference>
<dbReference type="CDD" id="cd04105">
    <property type="entry name" value="SR_beta"/>
    <property type="match status" value="1"/>
</dbReference>
<dbReference type="Pfam" id="PF09439">
    <property type="entry name" value="SRPRB"/>
    <property type="match status" value="1"/>
</dbReference>
<protein>
    <recommendedName>
        <fullName evidence="3">Signal recognition particle receptor subunit beta</fullName>
    </recommendedName>
</protein>
<accession>A0ABN7AZ70</accession>
<gene>
    <name evidence="12" type="ORF">NTJ_09505</name>
</gene>
<dbReference type="SUPFAM" id="SSF52540">
    <property type="entry name" value="P-loop containing nucleoside triphosphate hydrolases"/>
    <property type="match status" value="1"/>
</dbReference>
<evidence type="ECO:0000256" key="11">
    <source>
        <dbReference type="SAM" id="Phobius"/>
    </source>
</evidence>
<keyword evidence="4 11" id="KW-0812">Transmembrane</keyword>
<sequence>MASPSIDQQTLNVIVAVCVILLTLVFYLIYKRVKGSKRGILLTGICGGGKTLIYSRLVLDAFKNTYTSIKENVSEYITDGGSSVQLVAIPGHERLREKFFAQYVEHARGIIYVIDSVTVQKEIKDVAEFLYNILTDPKTLSNCNKMLIFCNKHDKPTAKGAGIIKTLLEKELNTLRTTKSHGLFSTDGEDPSKVYLGSPAADFVFAQLYPLEVEFGEGFANEGDEKEGNYDLEQLLTWIEKVS</sequence>
<keyword evidence="5" id="KW-0547">Nucleotide-binding</keyword>
<evidence type="ECO:0000256" key="10">
    <source>
        <dbReference type="ARBA" id="ARBA00023170"/>
    </source>
</evidence>
<organism evidence="12 13">
    <name type="scientific">Nesidiocoris tenuis</name>
    <dbReference type="NCBI Taxonomy" id="355587"/>
    <lineage>
        <taxon>Eukaryota</taxon>
        <taxon>Metazoa</taxon>
        <taxon>Ecdysozoa</taxon>
        <taxon>Arthropoda</taxon>
        <taxon>Hexapoda</taxon>
        <taxon>Insecta</taxon>
        <taxon>Pterygota</taxon>
        <taxon>Neoptera</taxon>
        <taxon>Paraneoptera</taxon>
        <taxon>Hemiptera</taxon>
        <taxon>Heteroptera</taxon>
        <taxon>Panheteroptera</taxon>
        <taxon>Cimicomorpha</taxon>
        <taxon>Miridae</taxon>
        <taxon>Dicyphina</taxon>
        <taxon>Nesidiocoris</taxon>
    </lineage>
</organism>
<dbReference type="InterPro" id="IPR027417">
    <property type="entry name" value="P-loop_NTPase"/>
</dbReference>
<keyword evidence="6" id="KW-0256">Endoplasmic reticulum</keyword>
<dbReference type="InterPro" id="IPR042292">
    <property type="entry name" value="ARL15"/>
</dbReference>
<dbReference type="EMBL" id="AP028915">
    <property type="protein sequence ID" value="BES96692.1"/>
    <property type="molecule type" value="Genomic_DNA"/>
</dbReference>
<reference evidence="12 13" key="1">
    <citation type="submission" date="2023-09" db="EMBL/GenBank/DDBJ databases">
        <title>Nesidiocoris tenuis whole genome shotgun sequence.</title>
        <authorList>
            <person name="Shibata T."/>
            <person name="Shimoda M."/>
            <person name="Kobayashi T."/>
            <person name="Uehara T."/>
        </authorList>
    </citation>
    <scope>NUCLEOTIDE SEQUENCE [LARGE SCALE GENOMIC DNA]</scope>
    <source>
        <strain evidence="12 13">Japan</strain>
    </source>
</reference>
<keyword evidence="8" id="KW-0342">GTP-binding</keyword>
<comment type="similarity">
    <text evidence="2">Belongs to the SRP receptor beta subunit family.</text>
</comment>
<keyword evidence="9 11" id="KW-0472">Membrane</keyword>
<keyword evidence="10 12" id="KW-0675">Receptor</keyword>
<dbReference type="PANTHER" id="PTHR46693">
    <property type="entry name" value="ADP-RIBOSYLATION FACTOR-LIKE PROTEIN 15"/>
    <property type="match status" value="1"/>
</dbReference>
<evidence type="ECO:0000256" key="9">
    <source>
        <dbReference type="ARBA" id="ARBA00023136"/>
    </source>
</evidence>
<evidence type="ECO:0000256" key="1">
    <source>
        <dbReference type="ARBA" id="ARBA00004389"/>
    </source>
</evidence>
<evidence type="ECO:0000313" key="13">
    <source>
        <dbReference type="Proteomes" id="UP001307889"/>
    </source>
</evidence>